<dbReference type="PROSITE" id="PS50002">
    <property type="entry name" value="SH3"/>
    <property type="match status" value="3"/>
</dbReference>
<proteinExistence type="predicted"/>
<dbReference type="CDD" id="cd12055">
    <property type="entry name" value="SH3_CIN85_2"/>
    <property type="match status" value="1"/>
</dbReference>
<protein>
    <recommendedName>
        <fullName evidence="20">SH3 domain-containing kinase-binding protein 1</fullName>
    </recommendedName>
</protein>
<evidence type="ECO:0000256" key="13">
    <source>
        <dbReference type="ARBA" id="ARBA00023018"/>
    </source>
</evidence>
<evidence type="ECO:0000256" key="17">
    <source>
        <dbReference type="ARBA" id="ARBA00023212"/>
    </source>
</evidence>
<dbReference type="CDD" id="cd12052">
    <property type="entry name" value="SH3_CIN85_1"/>
    <property type="match status" value="1"/>
</dbReference>
<accession>A0A7L0EAI5</accession>
<dbReference type="GO" id="GO:0005856">
    <property type="term" value="C:cytoskeleton"/>
    <property type="evidence" value="ECO:0007669"/>
    <property type="project" value="UniProtKB-SubCell"/>
</dbReference>
<dbReference type="FunFam" id="2.30.30.40:FF:000094">
    <property type="entry name" value="SH3 domain-containing kinase-binding protein 1"/>
    <property type="match status" value="1"/>
</dbReference>
<evidence type="ECO:0000256" key="11">
    <source>
        <dbReference type="ARBA" id="ARBA00022843"/>
    </source>
</evidence>
<evidence type="ECO:0000256" key="10">
    <source>
        <dbReference type="ARBA" id="ARBA00022737"/>
    </source>
</evidence>
<evidence type="ECO:0000256" key="18">
    <source>
        <dbReference type="ARBA" id="ARBA00023329"/>
    </source>
</evidence>
<evidence type="ECO:0000313" key="25">
    <source>
        <dbReference type="Proteomes" id="UP000550660"/>
    </source>
</evidence>
<keyword evidence="16" id="KW-0472">Membrane</keyword>
<dbReference type="InterPro" id="IPR050384">
    <property type="entry name" value="Endophilin_SH3RF"/>
</dbReference>
<dbReference type="EMBL" id="VXAG01000521">
    <property type="protein sequence ID" value="NXJ79964.1"/>
    <property type="molecule type" value="Genomic_DNA"/>
</dbReference>
<dbReference type="GO" id="GO:0006915">
    <property type="term" value="P:apoptotic process"/>
    <property type="evidence" value="ECO:0007669"/>
    <property type="project" value="UniProtKB-KW"/>
</dbReference>
<keyword evidence="25" id="KW-1185">Reference proteome</keyword>
<dbReference type="InterPro" id="IPR036028">
    <property type="entry name" value="SH3-like_dom_sf"/>
</dbReference>
<evidence type="ECO:0000256" key="1">
    <source>
        <dbReference type="ARBA" id="ARBA00004245"/>
    </source>
</evidence>
<feature type="domain" description="SH3" evidence="23">
    <location>
        <begin position="263"/>
        <end position="324"/>
    </location>
</feature>
<dbReference type="GO" id="GO:0043005">
    <property type="term" value="C:neuron projection"/>
    <property type="evidence" value="ECO:0007669"/>
    <property type="project" value="UniProtKB-KW"/>
</dbReference>
<feature type="compositionally biased region" description="Basic and acidic residues" evidence="22">
    <location>
        <begin position="352"/>
        <end position="387"/>
    </location>
</feature>
<dbReference type="Proteomes" id="UP000550660">
    <property type="component" value="Unassembled WGS sequence"/>
</dbReference>
<dbReference type="InterPro" id="IPR001452">
    <property type="entry name" value="SH3_domain"/>
</dbReference>
<evidence type="ECO:0000256" key="5">
    <source>
        <dbReference type="ARBA" id="ARBA00022490"/>
    </source>
</evidence>
<dbReference type="CDD" id="cd12057">
    <property type="entry name" value="SH3_CIN85_3"/>
    <property type="match status" value="1"/>
</dbReference>
<dbReference type="SMART" id="SM00326">
    <property type="entry name" value="SH3"/>
    <property type="match status" value="3"/>
</dbReference>
<feature type="compositionally biased region" description="Basic and acidic residues" evidence="22">
    <location>
        <begin position="515"/>
        <end position="529"/>
    </location>
</feature>
<keyword evidence="13" id="KW-0770">Synapse</keyword>
<comment type="subcellular location">
    <subcellularLocation>
        <location evidence="2">Cell junction</location>
        <location evidence="2">Focal adhesion</location>
    </subcellularLocation>
    <subcellularLocation>
        <location evidence="1">Cytoplasm</location>
        <location evidence="1">Cytoskeleton</location>
    </subcellularLocation>
    <subcellularLocation>
        <location evidence="3">Cytoplasmic vesicle membrane</location>
        <topology evidence="3">Peripheral membrane protein</topology>
    </subcellularLocation>
    <subcellularLocation>
        <location evidence="19">Synapse</location>
        <location evidence="19">Synaptosome</location>
    </subcellularLocation>
</comment>
<keyword evidence="15" id="KW-0175">Coiled coil</keyword>
<evidence type="ECO:0000256" key="16">
    <source>
        <dbReference type="ARBA" id="ARBA00023136"/>
    </source>
</evidence>
<organism evidence="24 25">
    <name type="scientific">Trogon melanurus</name>
    <name type="common">Black-tailed trogon</name>
    <dbReference type="NCBI Taxonomy" id="56311"/>
    <lineage>
        <taxon>Eukaryota</taxon>
        <taxon>Metazoa</taxon>
        <taxon>Chordata</taxon>
        <taxon>Craniata</taxon>
        <taxon>Vertebrata</taxon>
        <taxon>Euteleostomi</taxon>
        <taxon>Archelosauria</taxon>
        <taxon>Archosauria</taxon>
        <taxon>Dinosauria</taxon>
        <taxon>Saurischia</taxon>
        <taxon>Theropoda</taxon>
        <taxon>Coelurosauria</taxon>
        <taxon>Aves</taxon>
        <taxon>Neognathae</taxon>
        <taxon>Neoaves</taxon>
        <taxon>Telluraves</taxon>
        <taxon>Coraciimorphae</taxon>
        <taxon>Trogoniformes</taxon>
        <taxon>Trogonidae</taxon>
        <taxon>Trogon</taxon>
    </lineage>
</organism>
<evidence type="ECO:0000256" key="21">
    <source>
        <dbReference type="PROSITE-ProRule" id="PRU00192"/>
    </source>
</evidence>
<evidence type="ECO:0000256" key="3">
    <source>
        <dbReference type="ARBA" id="ARBA00004284"/>
    </source>
</evidence>
<dbReference type="GO" id="GO:0045202">
    <property type="term" value="C:synapse"/>
    <property type="evidence" value="ECO:0007669"/>
    <property type="project" value="UniProtKB-SubCell"/>
</dbReference>
<dbReference type="PRINTS" id="PR00452">
    <property type="entry name" value="SH3DOMAIN"/>
</dbReference>
<evidence type="ECO:0000256" key="14">
    <source>
        <dbReference type="ARBA" id="ARBA00023036"/>
    </source>
</evidence>
<feature type="non-terminal residue" evidence="24">
    <location>
        <position position="1"/>
    </location>
</feature>
<evidence type="ECO:0000256" key="8">
    <source>
        <dbReference type="ARBA" id="ARBA00022599"/>
    </source>
</evidence>
<evidence type="ECO:0000256" key="19">
    <source>
        <dbReference type="ARBA" id="ARBA00034102"/>
    </source>
</evidence>
<dbReference type="InterPro" id="IPR035770">
    <property type="entry name" value="CIN85_SH3_1"/>
</dbReference>
<keyword evidence="9" id="KW-0053">Apoptosis</keyword>
<dbReference type="FunFam" id="2.30.30.40:FF:000089">
    <property type="entry name" value="SH3 domain-containing kinase-binding protein 1"/>
    <property type="match status" value="1"/>
</dbReference>
<feature type="compositionally biased region" description="Low complexity" evidence="22">
    <location>
        <begin position="489"/>
        <end position="508"/>
    </location>
</feature>
<feature type="region of interest" description="Disordered" evidence="22">
    <location>
        <begin position="169"/>
        <end position="202"/>
    </location>
</feature>
<dbReference type="GO" id="GO:0030659">
    <property type="term" value="C:cytoplasmic vesicle membrane"/>
    <property type="evidence" value="ECO:0007669"/>
    <property type="project" value="UniProtKB-SubCell"/>
</dbReference>
<keyword evidence="14" id="KW-0729">SH3-binding</keyword>
<gene>
    <name evidence="24" type="primary">Sh3kbp1</name>
    <name evidence="24" type="ORF">TROMEL_R14131</name>
</gene>
<dbReference type="InterPro" id="IPR035772">
    <property type="entry name" value="CIN85_SH3_3"/>
</dbReference>
<feature type="compositionally biased region" description="Polar residues" evidence="22">
    <location>
        <begin position="555"/>
        <end position="565"/>
    </location>
</feature>
<dbReference type="GO" id="GO:0017124">
    <property type="term" value="F:SH3 domain binding"/>
    <property type="evidence" value="ECO:0007669"/>
    <property type="project" value="UniProtKB-KW"/>
</dbReference>
<keyword evidence="5" id="KW-0963">Cytoplasm</keyword>
<evidence type="ECO:0000313" key="24">
    <source>
        <dbReference type="EMBL" id="NXJ79964.1"/>
    </source>
</evidence>
<feature type="compositionally biased region" description="Polar residues" evidence="22">
    <location>
        <begin position="533"/>
        <end position="545"/>
    </location>
</feature>
<evidence type="ECO:0000256" key="9">
    <source>
        <dbReference type="ARBA" id="ARBA00022703"/>
    </source>
</evidence>
<keyword evidence="17" id="KW-0206">Cytoskeleton</keyword>
<dbReference type="GO" id="GO:0006897">
    <property type="term" value="P:endocytosis"/>
    <property type="evidence" value="ECO:0007669"/>
    <property type="project" value="UniProtKB-KW"/>
</dbReference>
<dbReference type="GO" id="GO:0005925">
    <property type="term" value="C:focal adhesion"/>
    <property type="evidence" value="ECO:0007669"/>
    <property type="project" value="UniProtKB-SubCell"/>
</dbReference>
<dbReference type="Gene3D" id="2.30.30.40">
    <property type="entry name" value="SH3 Domains"/>
    <property type="match status" value="3"/>
</dbReference>
<keyword evidence="4 21" id="KW-0728">SH3 domain</keyword>
<reference evidence="24 25" key="1">
    <citation type="submission" date="2019-09" db="EMBL/GenBank/DDBJ databases">
        <title>Bird 10,000 Genomes (B10K) Project - Family phase.</title>
        <authorList>
            <person name="Zhang G."/>
        </authorList>
    </citation>
    <scope>NUCLEOTIDE SEQUENCE [LARGE SCALE GENOMIC DNA]</scope>
    <source>
        <strain evidence="24">B10K-DU-007-40</strain>
        <tissue evidence="24">Mixed tissue sample</tissue>
    </source>
</reference>
<sequence length="629" mass="69635">LVEAIVEFDYKAQHDDELTITVGDIITNIKKDDGGWWEGQLKGRRGLFPDNFVREIKKDMKKENTTNKPPEKPINEVSNGSPLLLSETIIRTNKKGERNRRRRCQVAFSYMPQNEDELELKVGDIIEVVGEVEEGWWEGILNGKTGMFPSNFIKELSDSDDIGIAQEEQVKPSLKDATGSESDGGDSCSTKSEGANGGATIQPKKVKGVGFGDIFKDKPIKLRPRSIEVENDFLPVDKSVGKKLPPATATQEPTKIEVDSRTKTKEYCKVIFPYEAQNDDELTIREGDVVTLISKDCIDVGWWEGELNGRRGVFPDNFVKLLPSDFEKEVSNRPKKPPPPSAPVIKQGSATTDRKHEIKKIPPERPECLPNRTEEKERSEREQKQLDLQKPSVPAIPPKKPRPPKANSVNRPGTLPPRRPERPVVPVTHTRSDSPKVELVGSTVSSTLEKDSSERSNDIDLEGFDSVIPIAEKLNHPTTTRPKATGRRPPSQSLTSSSLSSPDFFDSPSPEDEKEEHVSLTHKAIEASRKSRTVTISQVSDNKTSLPPKPGGLASGSNVQPSLSPSPSPGFHSIAMGTTGHRSNSPSLFGTEGKPKTEHLSQGQTALEELRTQIKELRTIIETMKDQQK</sequence>
<keyword evidence="7" id="KW-0254">Endocytosis</keyword>
<feature type="domain" description="SH3" evidence="23">
    <location>
        <begin position="99"/>
        <end position="158"/>
    </location>
</feature>
<keyword evidence="18" id="KW-0968">Cytoplasmic vesicle</keyword>
<dbReference type="Pfam" id="PF14604">
    <property type="entry name" value="SH3_9"/>
    <property type="match status" value="3"/>
</dbReference>
<keyword evidence="6" id="KW-0597">Phosphoprotein</keyword>
<keyword evidence="10" id="KW-0677">Repeat</keyword>
<dbReference type="PRINTS" id="PR00499">
    <property type="entry name" value="P67PHOX"/>
</dbReference>
<dbReference type="GO" id="GO:0007015">
    <property type="term" value="P:actin filament organization"/>
    <property type="evidence" value="ECO:0007669"/>
    <property type="project" value="TreeGrafter"/>
</dbReference>
<evidence type="ECO:0000256" key="6">
    <source>
        <dbReference type="ARBA" id="ARBA00022553"/>
    </source>
</evidence>
<feature type="compositionally biased region" description="Basic and acidic residues" evidence="22">
    <location>
        <begin position="448"/>
        <end position="458"/>
    </location>
</feature>
<dbReference type="InterPro" id="IPR035771">
    <property type="entry name" value="CIN85_SH3_2"/>
</dbReference>
<evidence type="ECO:0000256" key="4">
    <source>
        <dbReference type="ARBA" id="ARBA00022443"/>
    </source>
</evidence>
<dbReference type="OrthoDB" id="5340910at2759"/>
<keyword evidence="12" id="KW-0965">Cell junction</keyword>
<evidence type="ECO:0000259" key="23">
    <source>
        <dbReference type="PROSITE" id="PS50002"/>
    </source>
</evidence>
<evidence type="ECO:0000256" key="2">
    <source>
        <dbReference type="ARBA" id="ARBA00004246"/>
    </source>
</evidence>
<dbReference type="AlphaFoldDB" id="A0A7L0EAI5"/>
<evidence type="ECO:0000256" key="22">
    <source>
        <dbReference type="SAM" id="MobiDB-lite"/>
    </source>
</evidence>
<name>A0A7L0EAI5_TROML</name>
<feature type="non-terminal residue" evidence="24">
    <location>
        <position position="629"/>
    </location>
</feature>
<evidence type="ECO:0000256" key="7">
    <source>
        <dbReference type="ARBA" id="ARBA00022583"/>
    </source>
</evidence>
<feature type="region of interest" description="Disordered" evidence="22">
    <location>
        <begin position="329"/>
        <end position="606"/>
    </location>
</feature>
<keyword evidence="11" id="KW-0832">Ubl conjugation</keyword>
<dbReference type="PANTHER" id="PTHR14167:SF6">
    <property type="entry name" value="SH3 DOMAIN-CONTAINING KINASE-BINDING PROTEIN 1"/>
    <property type="match status" value="1"/>
</dbReference>
<feature type="domain" description="SH3" evidence="23">
    <location>
        <begin position="1"/>
        <end position="58"/>
    </location>
</feature>
<dbReference type="SUPFAM" id="SSF50044">
    <property type="entry name" value="SH3-domain"/>
    <property type="match status" value="3"/>
</dbReference>
<dbReference type="PANTHER" id="PTHR14167">
    <property type="entry name" value="SH3 DOMAIN-CONTAINING"/>
    <property type="match status" value="1"/>
</dbReference>
<evidence type="ECO:0000256" key="20">
    <source>
        <dbReference type="ARBA" id="ARBA00074272"/>
    </source>
</evidence>
<evidence type="ECO:0000256" key="12">
    <source>
        <dbReference type="ARBA" id="ARBA00022949"/>
    </source>
</evidence>
<comment type="caution">
    <text evidence="24">The sequence shown here is derived from an EMBL/GenBank/DDBJ whole genome shotgun (WGS) entry which is preliminary data.</text>
</comment>
<keyword evidence="8" id="KW-0771">Synaptosome</keyword>
<dbReference type="GO" id="GO:0016477">
    <property type="term" value="P:cell migration"/>
    <property type="evidence" value="ECO:0007669"/>
    <property type="project" value="TreeGrafter"/>
</dbReference>
<evidence type="ECO:0000256" key="15">
    <source>
        <dbReference type="ARBA" id="ARBA00023054"/>
    </source>
</evidence>
<dbReference type="FunFam" id="2.30.30.40:FF:000112">
    <property type="entry name" value="SH3 domain-containing kinase-binding protein 1"/>
    <property type="match status" value="1"/>
</dbReference>